<evidence type="ECO:0000313" key="4">
    <source>
        <dbReference type="Proteomes" id="UP001306508"/>
    </source>
</evidence>
<dbReference type="Proteomes" id="UP001306508">
    <property type="component" value="Unassembled WGS sequence"/>
</dbReference>
<feature type="compositionally biased region" description="Polar residues" evidence="1">
    <location>
        <begin position="144"/>
        <end position="158"/>
    </location>
</feature>
<proteinExistence type="predicted"/>
<keyword evidence="2" id="KW-0732">Signal</keyword>
<protein>
    <submittedName>
        <fullName evidence="3">Uncharacterized protein</fullName>
    </submittedName>
</protein>
<accession>A0AAN7WPG0</accession>
<dbReference type="InterPro" id="IPR014404">
    <property type="entry name" value="Aga2"/>
</dbReference>
<dbReference type="Pfam" id="PF17366">
    <property type="entry name" value="AGA2"/>
    <property type="match status" value="1"/>
</dbReference>
<comment type="caution">
    <text evidence="3">The sequence shown here is derived from an EMBL/GenBank/DDBJ whole genome shotgun (WGS) entry which is preliminary data.</text>
</comment>
<evidence type="ECO:0000256" key="1">
    <source>
        <dbReference type="SAM" id="MobiDB-lite"/>
    </source>
</evidence>
<feature type="region of interest" description="Disordered" evidence="1">
    <location>
        <begin position="144"/>
        <end position="166"/>
    </location>
</feature>
<dbReference type="GO" id="GO:0000752">
    <property type="term" value="P:agglutination involved in conjugation with cellular fusion"/>
    <property type="evidence" value="ECO:0007669"/>
    <property type="project" value="InterPro"/>
</dbReference>
<reference evidence="4" key="1">
    <citation type="submission" date="2023-07" db="EMBL/GenBank/DDBJ databases">
        <title>A draft genome of Kazachstania heterogenica Y-27499.</title>
        <authorList>
            <person name="Donic C."/>
            <person name="Kralova J.S."/>
            <person name="Fidel L."/>
            <person name="Ben-Dor S."/>
            <person name="Jung S."/>
        </authorList>
    </citation>
    <scope>NUCLEOTIDE SEQUENCE [LARGE SCALE GENOMIC DNA]</scope>
    <source>
        <strain evidence="4">Y27499</strain>
    </source>
</reference>
<feature type="chain" id="PRO_5042883648" evidence="2">
    <location>
        <begin position="18"/>
        <end position="166"/>
    </location>
</feature>
<keyword evidence="4" id="KW-1185">Reference proteome</keyword>
<evidence type="ECO:0000313" key="3">
    <source>
        <dbReference type="EMBL" id="KAK5782409.1"/>
    </source>
</evidence>
<dbReference type="GO" id="GO:0050839">
    <property type="term" value="F:cell adhesion molecule binding"/>
    <property type="evidence" value="ECO:0007669"/>
    <property type="project" value="InterPro"/>
</dbReference>
<evidence type="ECO:0000256" key="2">
    <source>
        <dbReference type="SAM" id="SignalP"/>
    </source>
</evidence>
<name>A0AAN7WPG0_9SACH</name>
<dbReference type="GO" id="GO:0009277">
    <property type="term" value="C:fungal-type cell wall"/>
    <property type="evidence" value="ECO:0007669"/>
    <property type="project" value="InterPro"/>
</dbReference>
<feature type="signal peptide" evidence="2">
    <location>
        <begin position="1"/>
        <end position="17"/>
    </location>
</feature>
<gene>
    <name evidence="3" type="ORF">RI543_000346</name>
</gene>
<sequence length="166" mass="18717">MKLIAILPLFLFSFAQAAVTTITQCDPVPTNIAEQIPYTTITQTIWANGKEVVAVIERYHATEYSENCQNDSLRILCNFDELIIIGLNKILANLEFTYYFNKSHVAPKLMILCNLDGYNYSTLQQTQQQLVVWPSGLRRLIQESSGSSPLKNGNTQVSKDARVRIS</sequence>
<dbReference type="AlphaFoldDB" id="A0AAN7WPG0"/>
<organism evidence="3 4">
    <name type="scientific">Arxiozyma heterogenica</name>
    <dbReference type="NCBI Taxonomy" id="278026"/>
    <lineage>
        <taxon>Eukaryota</taxon>
        <taxon>Fungi</taxon>
        <taxon>Dikarya</taxon>
        <taxon>Ascomycota</taxon>
        <taxon>Saccharomycotina</taxon>
        <taxon>Saccharomycetes</taxon>
        <taxon>Saccharomycetales</taxon>
        <taxon>Saccharomycetaceae</taxon>
        <taxon>Arxiozyma</taxon>
    </lineage>
</organism>
<dbReference type="EMBL" id="JAWIZZ010000006">
    <property type="protein sequence ID" value="KAK5782409.1"/>
    <property type="molecule type" value="Genomic_DNA"/>
</dbReference>